<evidence type="ECO:0000313" key="2">
    <source>
        <dbReference type="EMBL" id="GAB0057953.1"/>
    </source>
</evidence>
<name>A0ABQ0CAQ2_9PROT</name>
<reference evidence="2 3" key="1">
    <citation type="submission" date="2024-09" db="EMBL/GenBank/DDBJ databases">
        <title>Draft genome sequence of Candidatus Magnetaquicoccaceae bacterium FCR-1.</title>
        <authorList>
            <person name="Shimoshige H."/>
            <person name="Shimamura S."/>
            <person name="Taoka A."/>
            <person name="Kobayashi H."/>
            <person name="Maekawa T."/>
        </authorList>
    </citation>
    <scope>NUCLEOTIDE SEQUENCE [LARGE SCALE GENOMIC DNA]</scope>
    <source>
        <strain evidence="2 3">FCR-1</strain>
    </source>
</reference>
<proteinExistence type="predicted"/>
<accession>A0ABQ0CAQ2</accession>
<dbReference type="RefSeq" id="WP_420905636.1">
    <property type="nucleotide sequence ID" value="NZ_BAAFGK010000004.1"/>
</dbReference>
<protein>
    <recommendedName>
        <fullName evidence="1">IrrE N-terminal-like domain-containing protein</fullName>
    </recommendedName>
</protein>
<keyword evidence="3" id="KW-1185">Reference proteome</keyword>
<comment type="caution">
    <text evidence="2">The sequence shown here is derived from an EMBL/GenBank/DDBJ whole genome shotgun (WGS) entry which is preliminary data.</text>
</comment>
<dbReference type="Pfam" id="PF06114">
    <property type="entry name" value="Peptidase_M78"/>
    <property type="match status" value="1"/>
</dbReference>
<evidence type="ECO:0000259" key="1">
    <source>
        <dbReference type="Pfam" id="PF06114"/>
    </source>
</evidence>
<feature type="domain" description="IrrE N-terminal-like" evidence="1">
    <location>
        <begin position="88"/>
        <end position="169"/>
    </location>
</feature>
<dbReference type="PANTHER" id="PTHR43236:SF2">
    <property type="entry name" value="BLL0069 PROTEIN"/>
    <property type="match status" value="1"/>
</dbReference>
<gene>
    <name evidence="2" type="ORF">SIID45300_02287</name>
</gene>
<dbReference type="InterPro" id="IPR052345">
    <property type="entry name" value="Rad_response_metalloprotease"/>
</dbReference>
<organism evidence="2 3">
    <name type="scientific">Candidatus Magnetaquiglobus chichijimensis</name>
    <dbReference type="NCBI Taxonomy" id="3141448"/>
    <lineage>
        <taxon>Bacteria</taxon>
        <taxon>Pseudomonadati</taxon>
        <taxon>Pseudomonadota</taxon>
        <taxon>Magnetococcia</taxon>
        <taxon>Magnetococcales</taxon>
        <taxon>Candidatus Magnetaquicoccaceae</taxon>
        <taxon>Candidatus Magnetaquiglobus</taxon>
    </lineage>
</organism>
<dbReference type="Proteomes" id="UP001628193">
    <property type="component" value="Unassembled WGS sequence"/>
</dbReference>
<dbReference type="EMBL" id="BAAFGK010000004">
    <property type="protein sequence ID" value="GAB0057953.1"/>
    <property type="molecule type" value="Genomic_DNA"/>
</dbReference>
<evidence type="ECO:0000313" key="3">
    <source>
        <dbReference type="Proteomes" id="UP001628193"/>
    </source>
</evidence>
<dbReference type="PANTHER" id="PTHR43236">
    <property type="entry name" value="ANTITOXIN HIGA1"/>
    <property type="match status" value="1"/>
</dbReference>
<dbReference type="Gene3D" id="1.10.10.2910">
    <property type="match status" value="1"/>
</dbReference>
<dbReference type="InterPro" id="IPR010359">
    <property type="entry name" value="IrrE_HExxH"/>
</dbReference>
<sequence>MSFRPMQKEEIEAASRHLLLGHYRQFGPSGFLPIPVEEILESHLGLTLEFDDLRRRLGMDDVPGATWVNDRRVVIDLSLDPTVDPRKEGRYRFTLAHELGHWELHRHDFENGVARRGAFRQMIPPSIVCRTSTSKDPMEWQADLFASYLLMPTKMLFDVWSSIFDTSDAYDAEDEMAELLSRQNGQSGGGRPVVSVAKEMARAFHVSGQAMQIRLLDVGLIRLSAN</sequence>